<name>Q7UZ51_RHOBA</name>
<dbReference type="Proteomes" id="UP000001025">
    <property type="component" value="Chromosome"/>
</dbReference>
<proteinExistence type="predicted"/>
<gene>
    <name evidence="1" type="ordered locus">RB185</name>
</gene>
<dbReference type="InParanoid" id="Q7UZ51"/>
<keyword evidence="2" id="KW-1185">Reference proteome</keyword>
<dbReference type="AlphaFoldDB" id="Q7UZ51"/>
<dbReference type="EnsemblBacteria" id="CAD71434">
    <property type="protein sequence ID" value="CAD71434"/>
    <property type="gene ID" value="RB185"/>
</dbReference>
<evidence type="ECO:0000313" key="2">
    <source>
        <dbReference type="Proteomes" id="UP000001025"/>
    </source>
</evidence>
<organism evidence="1 2">
    <name type="scientific">Rhodopirellula baltica (strain DSM 10527 / NCIMB 13988 / SH1)</name>
    <dbReference type="NCBI Taxonomy" id="243090"/>
    <lineage>
        <taxon>Bacteria</taxon>
        <taxon>Pseudomonadati</taxon>
        <taxon>Planctomycetota</taxon>
        <taxon>Planctomycetia</taxon>
        <taxon>Pirellulales</taxon>
        <taxon>Pirellulaceae</taxon>
        <taxon>Rhodopirellula</taxon>
    </lineage>
</organism>
<dbReference type="EMBL" id="BX294133">
    <property type="protein sequence ID" value="CAD71434.1"/>
    <property type="molecule type" value="Genomic_DNA"/>
</dbReference>
<evidence type="ECO:0000313" key="1">
    <source>
        <dbReference type="EMBL" id="CAD71434.1"/>
    </source>
</evidence>
<accession>Q7UZ51</accession>
<dbReference type="KEGG" id="rba:RB185"/>
<protein>
    <submittedName>
        <fullName evidence="1">Uncharacterized protein</fullName>
    </submittedName>
</protein>
<sequence>MHADGLSEPCRRDRDPFLSSHQSAVDQSEFRLHAIRIGKHALSGGREIGCDPCQFSHSFTRLFQHASVLVSLQQFRVSGRGLQQLLIQNTRGSVPTSPGSFLCDLWLEDCIGHVELSDQPRACVGGSGTGGTGSQSVLERVSIDINDVSVAGLVVAIVAMEAESGLDGWQPQNVGLIQRRISFTRSPLGQSDRGVLRVNHR</sequence>
<dbReference type="HOGENOM" id="CLU_1359506_0_0_0"/>
<reference evidence="1 2" key="1">
    <citation type="journal article" date="2003" name="Proc. Natl. Acad. Sci. U.S.A.">
        <title>Complete genome sequence of the marine planctomycete Pirellula sp. strain 1.</title>
        <authorList>
            <person name="Gloeckner F.O."/>
            <person name="Kube M."/>
            <person name="Bauer M."/>
            <person name="Teeling H."/>
            <person name="Lombardot T."/>
            <person name="Ludwig W."/>
            <person name="Gade D."/>
            <person name="Beck A."/>
            <person name="Borzym K."/>
            <person name="Heitmann K."/>
            <person name="Rabus R."/>
            <person name="Schlesner H."/>
            <person name="Amann R."/>
            <person name="Reinhardt R."/>
        </authorList>
    </citation>
    <scope>NUCLEOTIDE SEQUENCE [LARGE SCALE GENOMIC DNA]</scope>
    <source>
        <strain evidence="2">DSM 10527 / NCIMB 13988 / SH1</strain>
    </source>
</reference>